<feature type="region of interest" description="Disordered" evidence="1">
    <location>
        <begin position="6055"/>
        <end position="6074"/>
    </location>
</feature>
<feature type="domain" description="PKD/Chitinase" evidence="2">
    <location>
        <begin position="4040"/>
        <end position="4125"/>
    </location>
</feature>
<name>A0AAU9CP75_9BACT</name>
<dbReference type="Pfam" id="PF19081">
    <property type="entry name" value="Ig_7"/>
    <property type="match status" value="2"/>
</dbReference>
<protein>
    <recommendedName>
        <fullName evidence="2">PKD/Chitinase domain-containing protein</fullName>
    </recommendedName>
</protein>
<dbReference type="Proteomes" id="UP001348817">
    <property type="component" value="Chromosome"/>
</dbReference>
<dbReference type="SMART" id="SM00089">
    <property type="entry name" value="PKD"/>
    <property type="match status" value="4"/>
</dbReference>
<evidence type="ECO:0000313" key="4">
    <source>
        <dbReference type="Proteomes" id="UP001348817"/>
    </source>
</evidence>
<dbReference type="Pfam" id="PF13573">
    <property type="entry name" value="SprB"/>
    <property type="match status" value="3"/>
</dbReference>
<dbReference type="CDD" id="cd08547">
    <property type="entry name" value="Type_II_cohesin"/>
    <property type="match status" value="2"/>
</dbReference>
<dbReference type="InterPro" id="IPR044023">
    <property type="entry name" value="Ig_7"/>
</dbReference>
<dbReference type="Pfam" id="PF13585">
    <property type="entry name" value="CHU_C"/>
    <property type="match status" value="1"/>
</dbReference>
<feature type="domain" description="PKD/Chitinase" evidence="2">
    <location>
        <begin position="3773"/>
        <end position="3859"/>
    </location>
</feature>
<reference evidence="3 4" key="1">
    <citation type="submission" date="2021-12" db="EMBL/GenBank/DDBJ databases">
        <title>Genome sequencing of bacteria with rrn-lacking chromosome and rrn-plasmid.</title>
        <authorList>
            <person name="Anda M."/>
            <person name="Iwasaki W."/>
        </authorList>
    </citation>
    <scope>NUCLEOTIDE SEQUENCE [LARGE SCALE GENOMIC DNA]</scope>
    <source>
        <strain evidence="3 4">DSM 100852</strain>
    </source>
</reference>
<dbReference type="Gene3D" id="2.60.40.10">
    <property type="entry name" value="Immunoglobulins"/>
    <property type="match status" value="4"/>
</dbReference>
<keyword evidence="4" id="KW-1185">Reference proteome</keyword>
<dbReference type="InterPro" id="IPR013783">
    <property type="entry name" value="Ig-like_fold"/>
</dbReference>
<feature type="compositionally biased region" description="Pro residues" evidence="1">
    <location>
        <begin position="6064"/>
        <end position="6074"/>
    </location>
</feature>
<dbReference type="KEGG" id="fax:FUAX_22750"/>
<dbReference type="GO" id="GO:0030246">
    <property type="term" value="F:carbohydrate binding"/>
    <property type="evidence" value="ECO:0007669"/>
    <property type="project" value="InterPro"/>
</dbReference>
<dbReference type="InterPro" id="IPR025667">
    <property type="entry name" value="SprB_repeat"/>
</dbReference>
<feature type="domain" description="PKD/Chitinase" evidence="2">
    <location>
        <begin position="2781"/>
        <end position="2867"/>
    </location>
</feature>
<dbReference type="InterPro" id="IPR026341">
    <property type="entry name" value="T9SS_type_B"/>
</dbReference>
<dbReference type="Gene3D" id="2.60.40.680">
    <property type="match status" value="2"/>
</dbReference>
<feature type="domain" description="PKD/Chitinase" evidence="2">
    <location>
        <begin position="2508"/>
        <end position="2585"/>
    </location>
</feature>
<dbReference type="InterPro" id="IPR008965">
    <property type="entry name" value="CBM2/CBM3_carb-bd_dom_sf"/>
</dbReference>
<evidence type="ECO:0000259" key="2">
    <source>
        <dbReference type="SMART" id="SM00089"/>
    </source>
</evidence>
<dbReference type="InterPro" id="IPR022409">
    <property type="entry name" value="PKD/Chitinase_dom"/>
</dbReference>
<evidence type="ECO:0000313" key="3">
    <source>
        <dbReference type="EMBL" id="BDD09843.1"/>
    </source>
</evidence>
<dbReference type="EMBL" id="AP025314">
    <property type="protein sequence ID" value="BDD09843.1"/>
    <property type="molecule type" value="Genomic_DNA"/>
</dbReference>
<dbReference type="NCBIfam" id="TIGR04131">
    <property type="entry name" value="Bac_Flav_CTERM"/>
    <property type="match status" value="1"/>
</dbReference>
<organism evidence="3 4">
    <name type="scientific">Fulvitalea axinellae</name>
    <dbReference type="NCBI Taxonomy" id="1182444"/>
    <lineage>
        <taxon>Bacteria</taxon>
        <taxon>Pseudomonadati</taxon>
        <taxon>Bacteroidota</taxon>
        <taxon>Cytophagia</taxon>
        <taxon>Cytophagales</taxon>
        <taxon>Persicobacteraceae</taxon>
        <taxon>Fulvitalea</taxon>
    </lineage>
</organism>
<sequence>MDGMELRLNNRCFGVSIMVKKLRFFSLVSFALLLLIGQAFAQSLPTVSLNGAKGINGYEICYNGDGTADVTAHFVLDDGADLDDFDELLLYDIISTSRVLVIVPGMPAVGGITVEHETGDDFYVFKNVPASLSTDGTLARYTIIHQNNWAVRGANIFFEIMRFNSDVAPVGNTSCDDSSATGEIDLKMDGGYSPDSKVYSWVGPDGFTADTRKISGLTEGDYTVTVKDKRDCGTISKTYTVDDLKVIPDQPESTNQSVCEGEPTPTFTATGEAGYDFFWYSDAGLTSQIGAAADFTPIETAPGTYTYYVVQQNPTTKCTSTAKSVVFTIFQKGEASASDPVAICKGSDGVISVQITGGTGPFNIELNDGTNAINKTNYSSGDPITVSPTATTTYTIISVSTADGCDAGINATKNSVTVTVEEPPTAEFTFAKGEFCTSETDPSPSMTGTSVKGTFTATPAGLALNATTGEIDLSASTEGTYTIKNTVDPGGACAAVESGAVTVKVTKTPDAPTVTDQTFCSTDLTTVADLQPAGVSWFANATGGTALSSTTALATGTTYYAESTNGICVSARSGSLVTIEESPTAEFTFAKGEYCTSEADPTPTMTGASVKGTFTATPAGLAINAGTGDIDLSASTEGTYTIKNTVDPAGVCATVESAGVTVKITKTPDTPTVTDQTFCSTDLATVADLQPAGVSWFANATGGTALPSTTALATGTTYYAESTNGICVSARSGSLVTIEESPTAEFTFAKGEYCTSEADPSPSMTGTSVKGMFTATPAGLAINATTGDIDLSASTEGTYTIKNTVDPGGACAAVESAGVTVKVTKTPDTPTVTDQTFCSTDLATVADLQPAGVSWFANATGGTALSSTTALATGTTYYAESTNGICVSARSGSLVTIEESPTAEFTFAKGEYCTSETDPTPSMTGTAVKGTFTATPAGLAINATTGEIDLSASTEGTYTIKNTVDPAGVCATVESAGVTVKITETPDTPTVTAQSFCSTATATVADLQPAGVSWFANATGGTALPPATALVTGTTYYAESTNGICESARSGSLVTIEEAPTAEFTFAKGEYCTSETDPSPTMTGIAVKGTFTATPAGLAINATTGEIDLSASTEGTYTIKNTVDPGGACAAVESGAVTVKVTKTPDTPTVTGQTFCSTDLATVADLQPAGVSWFANATGGTALSSTTALATGTTYYAESTNGICVSARSGSLVTIEEAPTAEFTFAKGEYCTSETDPTPSMTGTAVKGTFTATPAGLAINATTGEIDLSASTEGTYTIKNTVDPGGACAPVESAGVTVKVTKTPDAPTVTDQTFCSTATATVADLQPAGVSWFANATGGTAFPSTTALVTGTTYYAESTNGLCVSARSGSLVTIEESPTAEFTFAKGEYCTAEADPSPSMTGTSVKGTFTATPAGLAIDAGTGEIDLLASTEGTYTIKNTVDPGGACALVESAGVTVKITKTPDTPTVTGQTFCSMDLATVADLQPAGVSWFANATGGTALPSTTALVTGTTYYAESTNGICVSARSGSLVTIEESPTAEFTFAKGEYCTSETDPTPSMTGTSVKGTFTATPAGLAIDATTGEIDLSASTEGTYTIKNTVDPGGACAAVESGAVTVKVTKTPDTPTVTDQTFCSTDLATVADLQPAGVSWFANATGGTALPSTTALATGTTYYAESTNGICVSARSGSLVTIETAPTAEFTFAASFCSTDVDPSPTMTGSAVKGMFTVTSGTGLSINASTGKIDLSASPAGEYTIINTVKSGAPCGDIVSTPVKVKILKTAKPVASNQEFCSNEPHTVADLSATAVGTISWFATATGGTALDGAVTLTNGTTYYAETVQGGCVSERTAIDVTVEEVAKADFTFGATEYCVDAVDPAPVMGMGASKGTFSVTPATGLALNSTTGEIDLSASTPGTYDITNTLTATAICTSTPATFTVTVKGVVGKPVFDPTTVSELCGNPANTTFVATATNSTSIEFSVQPLGAGTFAGNVLDWDDTFEGNATITATAKDDCGNVETTETTVQVKGSLGVPNFLVSNPTEICGGTLNTTFIADADNSTSIKYSISPAGAGTIGETSGIVSWDVDFVGTAQIKATASGDCGSNTEATHSVNVKERVKLPVFEAGIPSSVCLGEATTSAKATVTGSSTLTYSLSPVSAGGVDANGIITWAPTFVGTATVTATASGSCGADKFVEKEIEVKRVPVATATSAPTLCGVTEYQLGGNTPASGETGTWTILTGTGGSLDNANSPLAKLTGSLGSTYTLEWVVSNGACSAKSSVVTVTFNDPSAITAPVVNKPTQGFCQNDSPTVADLEASGANLKWFSSLTSDTPLASTEPLVAGDYYVASVNGTGCESDRKKVTVELSEREVVFTLSNVDVDAGDNFDFPIYIKGFEEIAGTNFTINYDPALVEPVISSGINVSLSHSAFGAEILATNPSAGEVRVLWAPADLLPETLADNSQLLGINFKAKENVCGEEKVTMSAVNVAFGDTPLCSAEVILGEGNVKVKKEMTVTLTASATAVCAGDNVTFTANVTNGEGTLSYKWIVDGTETTTTSSTYSRNDLADGDHAVSVTVVSTETDCLVNGTVASNSVDVNVGTVTPTISLNGETSICSGEEVEFTATLTNASATPTVVWFVNGTEQDRGVNKTTYKYDPANNDKVKAQLLTADIACSTVTDPESNVLTISTGDKEMKFELVKDDIVKCGAKTVKLEIRPIDAPAGVSVEWYKIPIFGDDEKLGNGMILNVGGTLLAEHDWVYAKVGAKDCYKEYRSENLVILGESATAKVDLTAESTTPCKGTPVKFTATPLENAGSTPKYKWFIDGTEISEGTSPEFNRTFVATGNVTVKVEMTPTASCLDPVTKEVTVNVQESPSLDLVTSLLQGCGNVDLATGVKGTGVTPEYFKDKDFTVPVGGSVVTESGTYYVRDAGAGGSCPADEGSLNVSVGESPKLALTSNTLETDCGQPADIKALVDVANTDTGANYDLIFKDPSSNVVANPEEVTVSGVYKVMVKDKVTDCESGELDIDVTINPDILRVGDPTVTNNTLCGTGGNGQIEVKYTGTGLEYSKDDFATVQTDATFTGLTAGNYEIKVRYAGSGKCVKVETVTVVDGATDLTVSATFVDPSSCATTDGSITVTATGGTDYFYTLEDGDGNVVRAEQNSHLFDNLAYEAKYVVKVRDAVSGCEGTTDVDFAPKVNVDDFAFDVTHVTSCLADNGKVVITSVDPVGTDYEYHLAQGATVTKNDKGVFESLAAGNYTLKVVNKVSGCESSVKPVLIEDNAEGLDVGDIILTTTRLSDCGVTDGTLKIEVNVAGNYEFSVNGGAYVAGTSPFMVNALDAGDYKVKVKDLATGCESDEKTATVDGPADSSPPAKPVFAATSIENICQGTATTTFTATTTTAGATLKYTLEPNVAGAIDANTGQVTWSGTFDGTATVKATATNSCGDSDVAEHEVKVLTKPVATVDPLPALCGDTEVTLEGSALAAGETGQWTITSGTGGTLDSPTASTTRFTGTLGTTYKLTWTVSNVVCDSDPVELTVEFKDPTTITPPDVAGRENQNFCGEKTVADLDADGINLKWYSVAAGGTPLLTSEKLVTGKYYVTSSDAEGCESDRIEVNVVVRELDFGLFFPNDLSVDADSEFDYPVLVRGFDDISGAQFTITYDATLVEPVMADPTNPANKAVTLGYSAFGAEVVAVTPAEGKITVVWTPADAKPESITDNGRFISLRMKAKDGVCGKSVASFGNDPTKIEVIFERDDVLCEASVDTKTGNIAVQKTMSVALTSSATAVCAGEEVTFTADVTGGEGTLTYKWTVDGIEQTNNTNIYKRSDLTAGDHQISVTVVSNSVDCLTESSVTSTTVDVNVGSVTPSIAIDGNTDVCPGDETEFTATLTNAGGSPVVDWYVNATKVATGLTYRYTPADGDKVKAQLTTGLACATSPTQESAELTMNVAKKDMDFIVIKDDIVKCAANPVTLKLQKVDAPDGITVSWFKVMTGPDQLLGTGITLTENTLVAGDLVYAKVPAKDCYNEFISETFEIQGEDDKPAVALEVSASETCKGESLTFKAKPTNGGTTPLYTWFVNGTEITGEEGAEYTHTFVNGGNQTIKVELLSSACLKNQTAETTTNVNVKEAPDLNLQTAPLVGCENVDLTAGVGNKAITVEFSKKPDFSEILTSATVTESGTYYVRNTGGGTCLAEGTLLVVINGLPTLVATNTAKANCGGTVDLTALVDKGASDAGTVLYTDNGGNTVADPTAVGVAGRYTLILRDDATGCESAPEFVDVTIGDITVNTPLVTHNTTCGTTGNGVIEVKVTGGTGILTYSKDDFATSQTSPIFSNLKAGTYVIKVRDEATCEKEVANVTITDPAPFTLTLTPTDVTGCGTTDGSVSVTVSKGAGKYRYRLEDGDGNEIVGDTEDVDEDGTFVFDNLDYKPEYKVFVTDIVSSCTAVESVAFTEPAKVTDFTVQVLEHVTTCTAPNGKLQVKDVLPTLAAGSYEYTLSGPATFTNDSGEFDNLPAGDYEVTVKNKATGCDLSKTGFTINDNSEDVVAKVTAETGVSNCNDNDGEFRVEITGAGNFEYSLDGSSYVDAPGTTFTVSNLSSGEHSLNIRNKDTRCTLATELKVTIDEWPEADDVAFKETKHPTACNSVDGVIEVDEGALTGTGPYKYSLDGVSFQASPRFEALASGDYKAYVLDEGTGCERISPEVSLVSANAITADIENVMPVTTCGGNEGSFTVENATGGTGTYEYSSGSTFQASNKFEDLTEGTYTVTVRDDKGCETVLGDVVITGPGSSITFTLGASDMTTPCGAADGSITVSNVVGGSGNFVLELTKPDGTKQNEAFTGTKTIGGLTAGTYSVRLVDTAGGCASASKDVEVGKGPGAITGLSITDSDPTTCDATDGKITVEGVNGGSGAYEYKLDGGTYGSDNEFTALEAKDYIVWVRDANTACEYSETYSGVMAPEAIDGIIVDAAKLKVTSCGTPDGTIHVTGVRGGVAPYTYTVEGDNNTTGLFAGKSQGTYTVEVKDANDCVYTTDVTITAPNQIIGITEKVTDVSVCEGSDGIIEVANVQGGSGAKVFKLYKGTTLVAGNGVGIFTGLAKGDYRISVTDANSCDFEKNVTVGEPSDCGVECEDLVLNVAVNNESCNGAGNGEIILLVEGAKAYEYQILNRAGTIVKDGDFTARSRNLTAKAIEDFGAGTYTVNVRIKDLACSWVSQEANISRAVDIKPGVSASGVTCDGNDGFIKFDVSPTDVPDYTFEVLDGSGVAQTADPAQANFFPNLKAGSYTVKVSKTGGCETDTWVVTLSAPDPTDCENDKPCELEATLDIAQAVCNGDNATATVRLTGERAGHSYRYVLLKNNGTDFVEEGTQVDAPVFRNLIPGDYKVKVTDLTATETCEDESDVATVDTPNFDGGDFTAEVTAESCTGNDGKLQVKVLDATLIGTFVYELLDQDKNPLSPAKANETGVFDGLGQGTYFFKVSTKGAASCELISTNAYVINSSRKLTGVTVKEIVGSNCFGGDRGKASFEITGGTGDYQYNLTGQPTDWKPYTNMAFIEGLQVGKSVISFRSGVDDNCSIPVEVDIPNTGTEIKVEIGDITPAACDNNNGSFRIISVTGGEGGADGELYSYRLNGVNYPKLPENGLFNGLTREIQHLTVIDGNGCEKNVEVPVGGPDLVYYDLELIAPTCDGNGKDGKIVVKIDGNLTKVSAPFYVSIQKDGESENIISNDQMSSLTKSYPGFGEGTYHVFVRGKDSDDSCPNAKQITVTGGTKAVDFEFALTNPNCSTDDAVISVSNLQGDNDLDYYVALVSKATNEKIHTGSFTNDIDFVTYEYSSPAITTGDYELSVRQDQGGCVIEAKKDVTVNRPLNPLAIEDVRPDPNSLPYDDASGNTGAIRLVHVVRSGVPAYEVELSVANSKWVDINSVLETSPIPETRSPGVENEHVFKNLFPGVYVVTLTDGNECSVKETVTLGTNNEIWIPNMFTPNGDNKNDQFYIRNMPKENEDGWKIIITNRWGREVYSSDQYREGQLWDGGDVPDGVYFYHIQADDAGEFRGYIEVFRGKPQLEQPTKPDPGTPEPTP</sequence>
<proteinExistence type="predicted"/>
<gene>
    <name evidence="3" type="ORF">FUAX_22750</name>
</gene>
<accession>A0AAU9CP75</accession>
<dbReference type="SUPFAM" id="SSF49384">
    <property type="entry name" value="Carbohydrate-binding domain"/>
    <property type="match status" value="2"/>
</dbReference>
<evidence type="ECO:0000256" key="1">
    <source>
        <dbReference type="SAM" id="MobiDB-lite"/>
    </source>
</evidence>